<dbReference type="EMBL" id="BDRX01000006">
    <property type="protein sequence ID" value="GBF88690.1"/>
    <property type="molecule type" value="Genomic_DNA"/>
</dbReference>
<evidence type="ECO:0000256" key="1">
    <source>
        <dbReference type="SAM" id="SignalP"/>
    </source>
</evidence>
<dbReference type="AlphaFoldDB" id="A0A2V0NSZ1"/>
<evidence type="ECO:0000313" key="3">
    <source>
        <dbReference type="Proteomes" id="UP000247498"/>
    </source>
</evidence>
<accession>A0A2V0NSZ1</accession>
<feature type="chain" id="PRO_5015922416" evidence="1">
    <location>
        <begin position="24"/>
        <end position="103"/>
    </location>
</feature>
<gene>
    <name evidence="2" type="ORF">Rsub_01589</name>
</gene>
<proteinExistence type="predicted"/>
<dbReference type="Proteomes" id="UP000247498">
    <property type="component" value="Unassembled WGS sequence"/>
</dbReference>
<keyword evidence="3" id="KW-1185">Reference proteome</keyword>
<dbReference type="InParanoid" id="A0A2V0NSZ1"/>
<organism evidence="2 3">
    <name type="scientific">Raphidocelis subcapitata</name>
    <dbReference type="NCBI Taxonomy" id="307507"/>
    <lineage>
        <taxon>Eukaryota</taxon>
        <taxon>Viridiplantae</taxon>
        <taxon>Chlorophyta</taxon>
        <taxon>core chlorophytes</taxon>
        <taxon>Chlorophyceae</taxon>
        <taxon>CS clade</taxon>
        <taxon>Sphaeropleales</taxon>
        <taxon>Selenastraceae</taxon>
        <taxon>Raphidocelis</taxon>
    </lineage>
</organism>
<name>A0A2V0NSZ1_9CHLO</name>
<protein>
    <submittedName>
        <fullName evidence="2">Uncharacterized protein</fullName>
    </submittedName>
</protein>
<feature type="signal peptide" evidence="1">
    <location>
        <begin position="1"/>
        <end position="23"/>
    </location>
</feature>
<reference evidence="2 3" key="1">
    <citation type="journal article" date="2018" name="Sci. Rep.">
        <title>Raphidocelis subcapitata (=Pseudokirchneriella subcapitata) provides an insight into genome evolution and environmental adaptations in the Sphaeropleales.</title>
        <authorList>
            <person name="Suzuki S."/>
            <person name="Yamaguchi H."/>
            <person name="Nakajima N."/>
            <person name="Kawachi M."/>
        </authorList>
    </citation>
    <scope>NUCLEOTIDE SEQUENCE [LARGE SCALE GENOMIC DNA]</scope>
    <source>
        <strain evidence="2 3">NIES-35</strain>
    </source>
</reference>
<keyword evidence="1" id="KW-0732">Signal</keyword>
<sequence>MARLLRGLSVLIALALLLTPAASRPAPALAAAPPGRRVLGVGARPWHDADTTAGLAMMQTQADIRLAADAGPGEAGAVHYATAAAERRARVSTWGWYSADGRW</sequence>
<evidence type="ECO:0000313" key="2">
    <source>
        <dbReference type="EMBL" id="GBF88690.1"/>
    </source>
</evidence>
<comment type="caution">
    <text evidence="2">The sequence shown here is derived from an EMBL/GenBank/DDBJ whole genome shotgun (WGS) entry which is preliminary data.</text>
</comment>